<dbReference type="PANTHER" id="PTHR22761:SF18">
    <property type="entry name" value="SORTING PROTEIN SNF7 FAMILY PROTEIN, PUTATIVE (AFU_ORTHOLOGUE AFUA_2G16692)-RELATED"/>
    <property type="match status" value="1"/>
</dbReference>
<name>A0A6A6SYR0_9PLEO</name>
<organism evidence="3 4">
    <name type="scientific">Lophiostoma macrostomum CBS 122681</name>
    <dbReference type="NCBI Taxonomy" id="1314788"/>
    <lineage>
        <taxon>Eukaryota</taxon>
        <taxon>Fungi</taxon>
        <taxon>Dikarya</taxon>
        <taxon>Ascomycota</taxon>
        <taxon>Pezizomycotina</taxon>
        <taxon>Dothideomycetes</taxon>
        <taxon>Pleosporomycetidae</taxon>
        <taxon>Pleosporales</taxon>
        <taxon>Lophiostomataceae</taxon>
        <taxon>Lophiostoma</taxon>
    </lineage>
</organism>
<dbReference type="Gene3D" id="6.10.140.1230">
    <property type="match status" value="1"/>
</dbReference>
<proteinExistence type="predicted"/>
<accession>A0A6A6SYR0</accession>
<feature type="coiled-coil region" evidence="1">
    <location>
        <begin position="248"/>
        <end position="275"/>
    </location>
</feature>
<feature type="compositionally biased region" description="Basic and acidic residues" evidence="2">
    <location>
        <begin position="394"/>
        <end position="417"/>
    </location>
</feature>
<feature type="region of interest" description="Disordered" evidence="2">
    <location>
        <begin position="394"/>
        <end position="493"/>
    </location>
</feature>
<dbReference type="GO" id="GO:0005771">
    <property type="term" value="C:multivesicular body"/>
    <property type="evidence" value="ECO:0007669"/>
    <property type="project" value="TreeGrafter"/>
</dbReference>
<gene>
    <name evidence="3" type="ORF">K491DRAFT_636875</name>
</gene>
<keyword evidence="4" id="KW-1185">Reference proteome</keyword>
<dbReference type="Pfam" id="PF25880">
    <property type="entry name" value="WHD_CHMP7_1st"/>
    <property type="match status" value="1"/>
</dbReference>
<dbReference type="Proteomes" id="UP000799324">
    <property type="component" value="Unassembled WGS sequence"/>
</dbReference>
<dbReference type="EMBL" id="MU004418">
    <property type="protein sequence ID" value="KAF2651733.1"/>
    <property type="molecule type" value="Genomic_DNA"/>
</dbReference>
<feature type="compositionally biased region" description="Basic and acidic residues" evidence="2">
    <location>
        <begin position="424"/>
        <end position="449"/>
    </location>
</feature>
<feature type="compositionally biased region" description="Polar residues" evidence="2">
    <location>
        <begin position="463"/>
        <end position="473"/>
    </location>
</feature>
<dbReference type="AlphaFoldDB" id="A0A6A6SYR0"/>
<protein>
    <recommendedName>
        <fullName evidence="5">Snf7-domain-containing protein</fullName>
    </recommendedName>
</protein>
<evidence type="ECO:0000313" key="3">
    <source>
        <dbReference type="EMBL" id="KAF2651733.1"/>
    </source>
</evidence>
<sequence>MSPLLDFVAQHEEAFKGYKRLSSLYSDFSSQRSTNPDGYNANVKAWKKALSDAARAGLIPKQGDSRDLINIRTGEELARALQEPKLGRPTCLPVVFADAVAKKEFVPLKDFLTSPTSIYKSSWIPSPWSILQWGLRQAGVIGQPGFSNKLDIGDFVVLSNLETAATDILEQISSVPFTVDRIMSRAEFLKRHGKVLNPGTSISSTDLDILLIHLARDKQALSYTKDTIKFKTPTDNLPSPITQDDTSIAVLRDQIANIRAQIQSITEKVSAADAEVRDCIKQKQHTRAKAALRLRKLAESALQHRTDVALQLEGLYAHLEQAADTVGVVAAMKAGGSALKSLNREVGGAEGVTEVVDAVREEIAKTDEITAIINESSQPVDEIEIDDELEALENAEKEKKQRQEDAEKKKREKEEAAKTAARLQELERLEGERKNTAQREQQLEEHIQRLDQLTADTPELANDNLNQSFSHMSFQEESQSDAEEEAERVPMAA</sequence>
<evidence type="ECO:0000256" key="1">
    <source>
        <dbReference type="SAM" id="Coils"/>
    </source>
</evidence>
<dbReference type="GO" id="GO:0006900">
    <property type="term" value="P:vesicle budding from membrane"/>
    <property type="evidence" value="ECO:0007669"/>
    <property type="project" value="TreeGrafter"/>
</dbReference>
<dbReference type="GO" id="GO:0000815">
    <property type="term" value="C:ESCRT III complex"/>
    <property type="evidence" value="ECO:0007669"/>
    <property type="project" value="TreeGrafter"/>
</dbReference>
<evidence type="ECO:0008006" key="5">
    <source>
        <dbReference type="Google" id="ProtNLM"/>
    </source>
</evidence>
<dbReference type="GO" id="GO:0032511">
    <property type="term" value="P:late endosome to vacuole transport via multivesicular body sorting pathway"/>
    <property type="evidence" value="ECO:0007669"/>
    <property type="project" value="TreeGrafter"/>
</dbReference>
<evidence type="ECO:0000313" key="4">
    <source>
        <dbReference type="Proteomes" id="UP000799324"/>
    </source>
</evidence>
<dbReference type="Pfam" id="PF03357">
    <property type="entry name" value="Snf7"/>
    <property type="match status" value="1"/>
</dbReference>
<keyword evidence="1" id="KW-0175">Coiled coil</keyword>
<reference evidence="3" key="1">
    <citation type="journal article" date="2020" name="Stud. Mycol.">
        <title>101 Dothideomycetes genomes: a test case for predicting lifestyles and emergence of pathogens.</title>
        <authorList>
            <person name="Haridas S."/>
            <person name="Albert R."/>
            <person name="Binder M."/>
            <person name="Bloem J."/>
            <person name="Labutti K."/>
            <person name="Salamov A."/>
            <person name="Andreopoulos B."/>
            <person name="Baker S."/>
            <person name="Barry K."/>
            <person name="Bills G."/>
            <person name="Bluhm B."/>
            <person name="Cannon C."/>
            <person name="Castanera R."/>
            <person name="Culley D."/>
            <person name="Daum C."/>
            <person name="Ezra D."/>
            <person name="Gonzalez J."/>
            <person name="Henrissat B."/>
            <person name="Kuo A."/>
            <person name="Liang C."/>
            <person name="Lipzen A."/>
            <person name="Lutzoni F."/>
            <person name="Magnuson J."/>
            <person name="Mondo S."/>
            <person name="Nolan M."/>
            <person name="Ohm R."/>
            <person name="Pangilinan J."/>
            <person name="Park H.-J."/>
            <person name="Ramirez L."/>
            <person name="Alfaro M."/>
            <person name="Sun H."/>
            <person name="Tritt A."/>
            <person name="Yoshinaga Y."/>
            <person name="Zwiers L.-H."/>
            <person name="Turgeon B."/>
            <person name="Goodwin S."/>
            <person name="Spatafora J."/>
            <person name="Crous P."/>
            <person name="Grigoriev I."/>
        </authorList>
    </citation>
    <scope>NUCLEOTIDE SEQUENCE</scope>
    <source>
        <strain evidence="3">CBS 122681</strain>
    </source>
</reference>
<dbReference type="InterPro" id="IPR005024">
    <property type="entry name" value="Snf7_fam"/>
</dbReference>
<evidence type="ECO:0000256" key="2">
    <source>
        <dbReference type="SAM" id="MobiDB-lite"/>
    </source>
</evidence>
<dbReference type="GO" id="GO:0009898">
    <property type="term" value="C:cytoplasmic side of plasma membrane"/>
    <property type="evidence" value="ECO:0007669"/>
    <property type="project" value="TreeGrafter"/>
</dbReference>
<dbReference type="OrthoDB" id="10250120at2759"/>
<dbReference type="PANTHER" id="PTHR22761">
    <property type="entry name" value="CHARGED MULTIVESICULAR BODY PROTEIN"/>
    <property type="match status" value="1"/>
</dbReference>